<gene>
    <name evidence="3" type="ORF">ACFPTN_01010</name>
</gene>
<keyword evidence="4" id="KW-1185">Reference proteome</keyword>
<dbReference type="EMBL" id="JBHSOG010000006">
    <property type="protein sequence ID" value="MFC5767944.1"/>
    <property type="molecule type" value="Genomic_DNA"/>
</dbReference>
<dbReference type="Proteomes" id="UP001595974">
    <property type="component" value="Unassembled WGS sequence"/>
</dbReference>
<feature type="transmembrane region" description="Helical" evidence="2">
    <location>
        <begin position="70"/>
        <end position="94"/>
    </location>
</feature>
<evidence type="ECO:0000256" key="2">
    <source>
        <dbReference type="SAM" id="Phobius"/>
    </source>
</evidence>
<organism evidence="3 4">
    <name type="scientific">Thauera sinica</name>
    <dbReference type="NCBI Taxonomy" id="2665146"/>
    <lineage>
        <taxon>Bacteria</taxon>
        <taxon>Pseudomonadati</taxon>
        <taxon>Pseudomonadota</taxon>
        <taxon>Betaproteobacteria</taxon>
        <taxon>Rhodocyclales</taxon>
        <taxon>Zoogloeaceae</taxon>
        <taxon>Thauera</taxon>
    </lineage>
</organism>
<accession>A0ABW1AL89</accession>
<dbReference type="Pfam" id="PF10136">
    <property type="entry name" value="SpecificRecomb"/>
    <property type="match status" value="1"/>
</dbReference>
<proteinExistence type="predicted"/>
<evidence type="ECO:0000313" key="3">
    <source>
        <dbReference type="EMBL" id="MFC5767944.1"/>
    </source>
</evidence>
<dbReference type="RefSeq" id="WP_332460892.1">
    <property type="nucleotide sequence ID" value="NZ_JBHSOG010000006.1"/>
</dbReference>
<keyword evidence="2" id="KW-0472">Membrane</keyword>
<sequence length="166" mass="17492">MSKTPVCGSGFADFNRSTSGNSAAFSATRLRSACFFGLPLDIRHIAFSSAYVGYSVAALDFTLPWQTVTFALAGVLLIGLVNLTVSFSLTLTVATRARCISFAQGRTLGHLLPRRFLKRPQDFLLPPLRGTAPEARPATSESSTSPSPPPPAPNASQPLGPDAPNG</sequence>
<evidence type="ECO:0000256" key="1">
    <source>
        <dbReference type="SAM" id="MobiDB-lite"/>
    </source>
</evidence>
<keyword evidence="2" id="KW-1133">Transmembrane helix</keyword>
<comment type="caution">
    <text evidence="3">The sequence shown here is derived from an EMBL/GenBank/DDBJ whole genome shotgun (WGS) entry which is preliminary data.</text>
</comment>
<protein>
    <submittedName>
        <fullName evidence="3">Uncharacterized protein</fullName>
    </submittedName>
</protein>
<name>A0ABW1AL89_9RHOO</name>
<keyword evidence="2" id="KW-0812">Transmembrane</keyword>
<feature type="region of interest" description="Disordered" evidence="1">
    <location>
        <begin position="124"/>
        <end position="166"/>
    </location>
</feature>
<evidence type="ECO:0000313" key="4">
    <source>
        <dbReference type="Proteomes" id="UP001595974"/>
    </source>
</evidence>
<dbReference type="InterPro" id="IPR011385">
    <property type="entry name" value="Site-sp_rcmbase"/>
</dbReference>
<reference evidence="4" key="1">
    <citation type="journal article" date="2019" name="Int. J. Syst. Evol. Microbiol.">
        <title>The Global Catalogue of Microorganisms (GCM) 10K type strain sequencing project: providing services to taxonomists for standard genome sequencing and annotation.</title>
        <authorList>
            <consortium name="The Broad Institute Genomics Platform"/>
            <consortium name="The Broad Institute Genome Sequencing Center for Infectious Disease"/>
            <person name="Wu L."/>
            <person name="Ma J."/>
        </authorList>
    </citation>
    <scope>NUCLEOTIDE SEQUENCE [LARGE SCALE GENOMIC DNA]</scope>
    <source>
        <strain evidence="4">SHR3</strain>
    </source>
</reference>